<dbReference type="InterPro" id="IPR043128">
    <property type="entry name" value="Rev_trsase/Diguanyl_cyclase"/>
</dbReference>
<evidence type="ECO:0000313" key="3">
    <source>
        <dbReference type="EMBL" id="MBW0520331.1"/>
    </source>
</evidence>
<dbReference type="PANTHER" id="PTHR37984:SF5">
    <property type="entry name" value="PROTEIN NYNRIN-LIKE"/>
    <property type="match status" value="1"/>
</dbReference>
<evidence type="ECO:0000313" key="4">
    <source>
        <dbReference type="Proteomes" id="UP000765509"/>
    </source>
</evidence>
<comment type="caution">
    <text evidence="3">The sequence shown here is derived from an EMBL/GenBank/DDBJ whole genome shotgun (WGS) entry which is preliminary data.</text>
</comment>
<sequence length="211" mass="24045">MMNTIFPEEFSEGWLIIYIDGIIICSETWGRHLKRLERVLQKIVQVKMKISLKKCHFAYGELKALGNFVSRLSLGIMKNKVAAVILKPMAQTKKEMKLILGSSGYYRQHMKDFARISQSLYELCDQQTVYEMTEEQVKAYEDLKNSLNNAPFFLMPDCKLPFNLCIDSCGEGLGAALNQTQIINDKPVEGQICCISRLIKPTEARYGGSQM</sequence>
<dbReference type="InterPro" id="IPR050951">
    <property type="entry name" value="Retrovirus_Pol_polyprotein"/>
</dbReference>
<dbReference type="InterPro" id="IPR043502">
    <property type="entry name" value="DNA/RNA_pol_sf"/>
</dbReference>
<dbReference type="PANTHER" id="PTHR37984">
    <property type="entry name" value="PROTEIN CBG26694"/>
    <property type="match status" value="1"/>
</dbReference>
<protein>
    <recommendedName>
        <fullName evidence="2">Reverse transcriptase/retrotransposon-derived protein RNase H-like domain-containing protein</fullName>
    </recommendedName>
</protein>
<name>A0A9Q3HW81_9BASI</name>
<reference evidence="3" key="1">
    <citation type="submission" date="2021-03" db="EMBL/GenBank/DDBJ databases">
        <title>Draft genome sequence of rust myrtle Austropuccinia psidii MF-1, a brazilian biotype.</title>
        <authorList>
            <person name="Quecine M.C."/>
            <person name="Pachon D.M.R."/>
            <person name="Bonatelli M.L."/>
            <person name="Correr F.H."/>
            <person name="Franceschini L.M."/>
            <person name="Leite T.F."/>
            <person name="Margarido G.R.A."/>
            <person name="Almeida C.A."/>
            <person name="Ferrarezi J.A."/>
            <person name="Labate C.A."/>
        </authorList>
    </citation>
    <scope>NUCLEOTIDE SEQUENCE</scope>
    <source>
        <strain evidence="3">MF-1</strain>
    </source>
</reference>
<gene>
    <name evidence="3" type="ORF">O181_060046</name>
</gene>
<dbReference type="Gene3D" id="3.30.70.270">
    <property type="match status" value="2"/>
</dbReference>
<dbReference type="Pfam" id="PF17919">
    <property type="entry name" value="RT_RNaseH_2"/>
    <property type="match status" value="1"/>
</dbReference>
<proteinExistence type="predicted"/>
<dbReference type="InterPro" id="IPR041577">
    <property type="entry name" value="RT_RNaseH_2"/>
</dbReference>
<keyword evidence="4" id="KW-1185">Reference proteome</keyword>
<accession>A0A9Q3HW81</accession>
<feature type="domain" description="Reverse transcriptase/retrotransposon-derived protein RNase H-like" evidence="2">
    <location>
        <begin position="132"/>
        <end position="206"/>
    </location>
</feature>
<dbReference type="AlphaFoldDB" id="A0A9Q3HW81"/>
<dbReference type="SUPFAM" id="SSF56672">
    <property type="entry name" value="DNA/RNA polymerases"/>
    <property type="match status" value="1"/>
</dbReference>
<keyword evidence="1" id="KW-0511">Multifunctional enzyme</keyword>
<evidence type="ECO:0000256" key="1">
    <source>
        <dbReference type="ARBA" id="ARBA00023268"/>
    </source>
</evidence>
<organism evidence="3 4">
    <name type="scientific">Austropuccinia psidii MF-1</name>
    <dbReference type="NCBI Taxonomy" id="1389203"/>
    <lineage>
        <taxon>Eukaryota</taxon>
        <taxon>Fungi</taxon>
        <taxon>Dikarya</taxon>
        <taxon>Basidiomycota</taxon>
        <taxon>Pucciniomycotina</taxon>
        <taxon>Pucciniomycetes</taxon>
        <taxon>Pucciniales</taxon>
        <taxon>Sphaerophragmiaceae</taxon>
        <taxon>Austropuccinia</taxon>
    </lineage>
</organism>
<dbReference type="GO" id="GO:0003824">
    <property type="term" value="F:catalytic activity"/>
    <property type="evidence" value="ECO:0007669"/>
    <property type="project" value="UniProtKB-KW"/>
</dbReference>
<dbReference type="Proteomes" id="UP000765509">
    <property type="component" value="Unassembled WGS sequence"/>
</dbReference>
<dbReference type="EMBL" id="AVOT02028002">
    <property type="protein sequence ID" value="MBW0520331.1"/>
    <property type="molecule type" value="Genomic_DNA"/>
</dbReference>
<evidence type="ECO:0000259" key="2">
    <source>
        <dbReference type="Pfam" id="PF17919"/>
    </source>
</evidence>